<dbReference type="GO" id="GO:0000287">
    <property type="term" value="F:magnesium ion binding"/>
    <property type="evidence" value="ECO:0007669"/>
    <property type="project" value="InterPro"/>
</dbReference>
<reference evidence="6" key="1">
    <citation type="submission" date="2017-09" db="EMBL/GenBank/DDBJ databases">
        <title>FDA dAtabase for Regulatory Grade micrObial Sequences (FDA-ARGOS): Supporting development and validation of Infectious Disease Dx tests.</title>
        <authorList>
            <person name="Minogue T."/>
            <person name="Wolcott M."/>
            <person name="Wasieloski L."/>
            <person name="Aguilar W."/>
            <person name="Moore D."/>
            <person name="Tallon L."/>
            <person name="Sadzewicz L."/>
            <person name="Ott S."/>
            <person name="Zhao X."/>
            <person name="Nagaraj S."/>
            <person name="Vavikolanu K."/>
            <person name="Aluvathingal J."/>
            <person name="Nadendla S."/>
            <person name="Sichtig H."/>
        </authorList>
    </citation>
    <scope>NUCLEOTIDE SEQUENCE [LARGE SCALE GENOMIC DNA]</scope>
    <source>
        <strain evidence="6">FDAARGOS_390</strain>
    </source>
</reference>
<dbReference type="PANTHER" id="PTHR12215">
    <property type="entry name" value="PHOSPHOPANTETHEINE TRANSFERASE"/>
    <property type="match status" value="1"/>
</dbReference>
<feature type="compositionally biased region" description="Gly residues" evidence="3">
    <location>
        <begin position="1"/>
        <end position="10"/>
    </location>
</feature>
<accession>A0A2A7SDA2</accession>
<protein>
    <submittedName>
        <fullName evidence="5">4'-phosphopantetheinyl transferase</fullName>
    </submittedName>
</protein>
<organism evidence="5 6">
    <name type="scientific">Burkholderia gladioli</name>
    <name type="common">Pseudomonas marginata</name>
    <name type="synonym">Phytomonas marginata</name>
    <dbReference type="NCBI Taxonomy" id="28095"/>
    <lineage>
        <taxon>Bacteria</taxon>
        <taxon>Pseudomonadati</taxon>
        <taxon>Pseudomonadota</taxon>
        <taxon>Betaproteobacteria</taxon>
        <taxon>Burkholderiales</taxon>
        <taxon>Burkholderiaceae</taxon>
        <taxon>Burkholderia</taxon>
    </lineage>
</organism>
<dbReference type="Pfam" id="PF01648">
    <property type="entry name" value="ACPS"/>
    <property type="match status" value="1"/>
</dbReference>
<gene>
    <name evidence="5" type="ORF">CRM94_04225</name>
</gene>
<dbReference type="AlphaFoldDB" id="A0A2A7SDA2"/>
<feature type="compositionally biased region" description="Basic residues" evidence="3">
    <location>
        <begin position="19"/>
        <end position="29"/>
    </location>
</feature>
<dbReference type="Gene3D" id="3.90.470.20">
    <property type="entry name" value="4'-phosphopantetheinyl transferase domain"/>
    <property type="match status" value="2"/>
</dbReference>
<dbReference type="PANTHER" id="PTHR12215:SF10">
    <property type="entry name" value="L-AMINOADIPATE-SEMIALDEHYDE DEHYDROGENASE-PHOSPHOPANTETHEINYL TRANSFERASE"/>
    <property type="match status" value="1"/>
</dbReference>
<evidence type="ECO:0000256" key="2">
    <source>
        <dbReference type="ARBA" id="ARBA00022679"/>
    </source>
</evidence>
<feature type="region of interest" description="Disordered" evidence="3">
    <location>
        <begin position="1"/>
        <end position="36"/>
    </location>
</feature>
<name>A0A2A7SDA2_BURGA</name>
<evidence type="ECO:0000256" key="3">
    <source>
        <dbReference type="SAM" id="MobiDB-lite"/>
    </source>
</evidence>
<evidence type="ECO:0000256" key="1">
    <source>
        <dbReference type="ARBA" id="ARBA00010990"/>
    </source>
</evidence>
<evidence type="ECO:0000313" key="6">
    <source>
        <dbReference type="Proteomes" id="UP000220629"/>
    </source>
</evidence>
<dbReference type="InterPro" id="IPR008278">
    <property type="entry name" value="4-PPantetheinyl_Trfase_dom"/>
</dbReference>
<dbReference type="InterPro" id="IPR050559">
    <property type="entry name" value="P-Pant_transferase_sf"/>
</dbReference>
<comment type="similarity">
    <text evidence="1">Belongs to the P-Pant transferase superfamily. Gsp/Sfp/HetI/AcpT family.</text>
</comment>
<dbReference type="GO" id="GO:0008897">
    <property type="term" value="F:holo-[acyl-carrier-protein] synthase activity"/>
    <property type="evidence" value="ECO:0007669"/>
    <property type="project" value="InterPro"/>
</dbReference>
<dbReference type="GO" id="GO:0019878">
    <property type="term" value="P:lysine biosynthetic process via aminoadipic acid"/>
    <property type="evidence" value="ECO:0007669"/>
    <property type="project" value="TreeGrafter"/>
</dbReference>
<feature type="domain" description="4'-phosphopantetheinyl transferase" evidence="4">
    <location>
        <begin position="177"/>
        <end position="283"/>
    </location>
</feature>
<dbReference type="InterPro" id="IPR037143">
    <property type="entry name" value="4-PPantetheinyl_Trfase_dom_sf"/>
</dbReference>
<dbReference type="EMBL" id="PDDY01000001">
    <property type="protein sequence ID" value="PEH41433.1"/>
    <property type="molecule type" value="Genomic_DNA"/>
</dbReference>
<sequence length="307" mass="34226">MSGGARGFGLGREAAAGRRGGRSSSRRHLDRVDVPVEASSPTRRYAGGIERCSLAVDRSRPVPLPDNEAHIWIARAAGCDTPRRRARYLALLDAAEAERHARLATDALRFEYLLTRALCRSVLSAYQPDVAPAAWRFRAGEFGRPELAGTEEPPLRFNLSNAGGLVACVMTRRVDAGIDIEDSHRRVDIDGIAAAFFTRDERRALRALPPPLRRERFFALWTLKEAYLKARGVGLSAPLDACSFSLPRHARGTSRPRFAAATGDTARDWQFERFALDSRYRLALGLRRGPAPAMRLRWRECVPEPRR</sequence>
<dbReference type="Proteomes" id="UP000220629">
    <property type="component" value="Unassembled WGS sequence"/>
</dbReference>
<dbReference type="RefSeq" id="WP_096752374.1">
    <property type="nucleotide sequence ID" value="NZ_CADEPO010000029.1"/>
</dbReference>
<comment type="caution">
    <text evidence="5">The sequence shown here is derived from an EMBL/GenBank/DDBJ whole genome shotgun (WGS) entry which is preliminary data.</text>
</comment>
<dbReference type="SUPFAM" id="SSF56214">
    <property type="entry name" value="4'-phosphopantetheinyl transferase"/>
    <property type="match status" value="2"/>
</dbReference>
<evidence type="ECO:0000313" key="5">
    <source>
        <dbReference type="EMBL" id="PEH41433.1"/>
    </source>
</evidence>
<dbReference type="GO" id="GO:0005829">
    <property type="term" value="C:cytosol"/>
    <property type="evidence" value="ECO:0007669"/>
    <property type="project" value="TreeGrafter"/>
</dbReference>
<proteinExistence type="inferred from homology"/>
<evidence type="ECO:0000259" key="4">
    <source>
        <dbReference type="Pfam" id="PF01648"/>
    </source>
</evidence>
<keyword evidence="2 5" id="KW-0808">Transferase</keyword>